<evidence type="ECO:0000313" key="2">
    <source>
        <dbReference type="EMBL" id="WMS87239.1"/>
    </source>
</evidence>
<keyword evidence="3" id="KW-1185">Reference proteome</keyword>
<keyword evidence="1" id="KW-0732">Signal</keyword>
<dbReference type="Proteomes" id="UP001239782">
    <property type="component" value="Chromosome"/>
</dbReference>
<sequence length="143" mass="16557">MKYLLLMIVSTSAWAFDVSQVTLENLPEIENPYLDEYFVAQGKDIDIEREYLRFETCQNMVISRYSALIDMQGRTSRGESKEEIIARYTKPYVELGLENIESDGTSLADMKVIEIAFEYKDRHDDFPSAAMAQCLVMNKELFL</sequence>
<evidence type="ECO:0000313" key="3">
    <source>
        <dbReference type="Proteomes" id="UP001239782"/>
    </source>
</evidence>
<dbReference type="KEGG" id="plei:Q9312_18700"/>
<gene>
    <name evidence="2" type="ORF">Q9312_18700</name>
</gene>
<feature type="chain" id="PRO_5041445964" evidence="1">
    <location>
        <begin position="16"/>
        <end position="143"/>
    </location>
</feature>
<dbReference type="EMBL" id="CP133548">
    <property type="protein sequence ID" value="WMS87239.1"/>
    <property type="molecule type" value="Genomic_DNA"/>
</dbReference>
<accession>A0AA51RTL0</accession>
<evidence type="ECO:0000256" key="1">
    <source>
        <dbReference type="SAM" id="SignalP"/>
    </source>
</evidence>
<organism evidence="2 3">
    <name type="scientific">Pleionea litopenaei</name>
    <dbReference type="NCBI Taxonomy" id="3070815"/>
    <lineage>
        <taxon>Bacteria</taxon>
        <taxon>Pseudomonadati</taxon>
        <taxon>Pseudomonadota</taxon>
        <taxon>Gammaproteobacteria</taxon>
        <taxon>Oceanospirillales</taxon>
        <taxon>Pleioneaceae</taxon>
        <taxon>Pleionea</taxon>
    </lineage>
</organism>
<dbReference type="RefSeq" id="WP_309202379.1">
    <property type="nucleotide sequence ID" value="NZ_CP133548.1"/>
</dbReference>
<dbReference type="AlphaFoldDB" id="A0AA51RTL0"/>
<reference evidence="2 3" key="1">
    <citation type="submission" date="2023-08" db="EMBL/GenBank/DDBJ databases">
        <title>Pleionea litopenaei sp. nov., isolated from stomach of juvenile Litopenaeus vannamei.</title>
        <authorList>
            <person name="Rho A.M."/>
            <person name="Hwang C.Y."/>
        </authorList>
    </citation>
    <scope>NUCLEOTIDE SEQUENCE [LARGE SCALE GENOMIC DNA]</scope>
    <source>
        <strain evidence="2 3">HL-JVS1</strain>
    </source>
</reference>
<protein>
    <submittedName>
        <fullName evidence="2">Uncharacterized protein</fullName>
    </submittedName>
</protein>
<proteinExistence type="predicted"/>
<name>A0AA51RTL0_9GAMM</name>
<feature type="signal peptide" evidence="1">
    <location>
        <begin position="1"/>
        <end position="15"/>
    </location>
</feature>